<keyword evidence="10" id="KW-1185">Reference proteome</keyword>
<comment type="similarity">
    <text evidence="3">Belongs to the fucoxanthin chlorophyll protein family.</text>
</comment>
<accession>A0ABD3MWZ2</accession>
<comment type="function">
    <text evidence="1">The light-harvesting complex (LHC) functions as a light receptor, it captures and delivers excitation energy to photosystems with which it is closely associated. Energy is transferred from the carotenoid and chlorophyll C (or B) to chlorophyll A and the photosynthetic reaction centers where it is used to synthesize ATP and reducing power.</text>
</comment>
<dbReference type="Proteomes" id="UP001530315">
    <property type="component" value="Unassembled WGS sequence"/>
</dbReference>
<evidence type="ECO:0000256" key="5">
    <source>
        <dbReference type="ARBA" id="ARBA00022531"/>
    </source>
</evidence>
<comment type="subcellular location">
    <subcellularLocation>
        <location evidence="2">Plastid</location>
        <location evidence="2">Chloroplast</location>
    </subcellularLocation>
</comment>
<sequence>MSDLEWLREAELAHGRIAQLAVVGFIWPGLFGTFPGSDEFGGVDAYSELNPLKAITTVPESALYQIVAGMAWFEYQRVIRIKEQGKNRVLGDIGIGYPGGFNPFNLNYTPEQYAEKQLQEIKHCRLAMIAAFGLICQAVNSGTDVVSQLSPAFAAPEYAAKAGYFLPQGI</sequence>
<feature type="binding site" evidence="8">
    <location>
        <position position="137"/>
    </location>
    <ligand>
        <name>chlorophyll a</name>
        <dbReference type="ChEBI" id="CHEBI:58416"/>
        <label>1</label>
    </ligand>
</feature>
<dbReference type="InterPro" id="IPR001344">
    <property type="entry name" value="Chloro_AB-bd_pln"/>
</dbReference>
<keyword evidence="8" id="KW-0157">Chromophore</keyword>
<dbReference type="InterPro" id="IPR022796">
    <property type="entry name" value="Chloroa_b-bind"/>
</dbReference>
<comment type="caution">
    <text evidence="9">The sequence shown here is derived from an EMBL/GenBank/DDBJ whole genome shotgun (WGS) entry which is preliminary data.</text>
</comment>
<keyword evidence="7" id="KW-0437">Light-harvesting polypeptide</keyword>
<evidence type="ECO:0000256" key="8">
    <source>
        <dbReference type="PIRSR" id="PIRSR601344-1"/>
    </source>
</evidence>
<dbReference type="PANTHER" id="PTHR21649">
    <property type="entry name" value="CHLOROPHYLL A/B BINDING PROTEIN"/>
    <property type="match status" value="1"/>
</dbReference>
<dbReference type="Pfam" id="PF00504">
    <property type="entry name" value="Chloroa_b-bind"/>
    <property type="match status" value="1"/>
</dbReference>
<feature type="binding site" evidence="8">
    <location>
        <position position="11"/>
    </location>
    <ligand>
        <name>chlorophyll a</name>
        <dbReference type="ChEBI" id="CHEBI:58416"/>
        <label>1</label>
    </ligand>
</feature>
<dbReference type="GO" id="GO:0009507">
    <property type="term" value="C:chloroplast"/>
    <property type="evidence" value="ECO:0007669"/>
    <property type="project" value="UniProtKB-SubCell"/>
</dbReference>
<keyword evidence="8" id="KW-0148">Chlorophyll</keyword>
<feature type="binding site" evidence="8">
    <location>
        <position position="14"/>
    </location>
    <ligand>
        <name>chlorophyll a</name>
        <dbReference type="ChEBI" id="CHEBI:58416"/>
        <label>1</label>
    </ligand>
</feature>
<proteinExistence type="inferred from homology"/>
<keyword evidence="5" id="KW-0602">Photosynthesis</keyword>
<feature type="binding site" evidence="8">
    <location>
        <position position="83"/>
    </location>
    <ligand>
        <name>chlorophyll a</name>
        <dbReference type="ChEBI" id="CHEBI:58416"/>
        <label>1</label>
    </ligand>
</feature>
<evidence type="ECO:0000256" key="3">
    <source>
        <dbReference type="ARBA" id="ARBA00005933"/>
    </source>
</evidence>
<evidence type="ECO:0000256" key="1">
    <source>
        <dbReference type="ARBA" id="ARBA00004022"/>
    </source>
</evidence>
<feature type="binding site" description="axial binding residue" evidence="8">
    <location>
        <position position="90"/>
    </location>
    <ligand>
        <name>chlorophyll b</name>
        <dbReference type="ChEBI" id="CHEBI:61721"/>
        <label>1</label>
    </ligand>
    <ligandPart>
        <name>Mg</name>
        <dbReference type="ChEBI" id="CHEBI:25107"/>
    </ligandPart>
</feature>
<keyword evidence="4" id="KW-0150">Chloroplast</keyword>
<evidence type="ECO:0000256" key="2">
    <source>
        <dbReference type="ARBA" id="ARBA00004229"/>
    </source>
</evidence>
<dbReference type="AlphaFoldDB" id="A0ABD3MWZ2"/>
<name>A0ABD3MWZ2_9STRA</name>
<dbReference type="Gene3D" id="1.10.3460.10">
    <property type="entry name" value="Chlorophyll a/b binding protein domain"/>
    <property type="match status" value="1"/>
</dbReference>
<protein>
    <recommendedName>
        <fullName evidence="11">Chlorophyll a-b binding protein, chloroplastic</fullName>
    </recommendedName>
</protein>
<evidence type="ECO:0000256" key="7">
    <source>
        <dbReference type="ARBA" id="ARBA00023243"/>
    </source>
</evidence>
<dbReference type="EMBL" id="JALLAZ020001678">
    <property type="protein sequence ID" value="KAL3768436.1"/>
    <property type="molecule type" value="Genomic_DNA"/>
</dbReference>
<evidence type="ECO:0008006" key="11">
    <source>
        <dbReference type="Google" id="ProtNLM"/>
    </source>
</evidence>
<keyword evidence="6" id="KW-0934">Plastid</keyword>
<dbReference type="SUPFAM" id="SSF103511">
    <property type="entry name" value="Chlorophyll a-b binding protein"/>
    <property type="match status" value="1"/>
</dbReference>
<evidence type="ECO:0000313" key="10">
    <source>
        <dbReference type="Proteomes" id="UP001530315"/>
    </source>
</evidence>
<feature type="binding site" description="axial binding residue" evidence="8">
    <location>
        <position position="16"/>
    </location>
    <ligand>
        <name>chlorophyll b</name>
        <dbReference type="ChEBI" id="CHEBI:61721"/>
        <label>1</label>
    </ligand>
    <ligandPart>
        <name>Mg</name>
        <dbReference type="ChEBI" id="CHEBI:25107"/>
    </ligandPart>
</feature>
<dbReference type="GO" id="GO:0015979">
    <property type="term" value="P:photosynthesis"/>
    <property type="evidence" value="ECO:0007669"/>
    <property type="project" value="UniProtKB-KW"/>
</dbReference>
<evidence type="ECO:0000313" key="9">
    <source>
        <dbReference type="EMBL" id="KAL3768436.1"/>
    </source>
</evidence>
<reference evidence="9 10" key="1">
    <citation type="submission" date="2024-10" db="EMBL/GenBank/DDBJ databases">
        <title>Updated reference genomes for cyclostephanoid diatoms.</title>
        <authorList>
            <person name="Roberts W.R."/>
            <person name="Alverson A.J."/>
        </authorList>
    </citation>
    <scope>NUCLEOTIDE SEQUENCE [LARGE SCALE GENOMIC DNA]</scope>
    <source>
        <strain evidence="9 10">AJA276-08</strain>
    </source>
</reference>
<organism evidence="9 10">
    <name type="scientific">Stephanodiscus triporus</name>
    <dbReference type="NCBI Taxonomy" id="2934178"/>
    <lineage>
        <taxon>Eukaryota</taxon>
        <taxon>Sar</taxon>
        <taxon>Stramenopiles</taxon>
        <taxon>Ochrophyta</taxon>
        <taxon>Bacillariophyta</taxon>
        <taxon>Coscinodiscophyceae</taxon>
        <taxon>Thalassiosirophycidae</taxon>
        <taxon>Stephanodiscales</taxon>
        <taxon>Stephanodiscaceae</taxon>
        <taxon>Stephanodiscus</taxon>
    </lineage>
</organism>
<evidence type="ECO:0000256" key="6">
    <source>
        <dbReference type="ARBA" id="ARBA00022640"/>
    </source>
</evidence>
<evidence type="ECO:0000256" key="4">
    <source>
        <dbReference type="ARBA" id="ARBA00022528"/>
    </source>
</evidence>
<gene>
    <name evidence="9" type="ORF">ACHAW5_005849</name>
</gene>
<dbReference type="GO" id="GO:0030076">
    <property type="term" value="C:light-harvesting complex"/>
    <property type="evidence" value="ECO:0007669"/>
    <property type="project" value="UniProtKB-KW"/>
</dbReference>
<feature type="binding site" evidence="8">
    <location>
        <position position="125"/>
    </location>
    <ligand>
        <name>chlorophyll a</name>
        <dbReference type="ChEBI" id="CHEBI:58416"/>
        <label>1</label>
    </ligand>
</feature>
<feature type="binding site" evidence="8">
    <location>
        <position position="120"/>
    </location>
    <ligand>
        <name>chlorophyll a</name>
        <dbReference type="ChEBI" id="CHEBI:58416"/>
        <label>1</label>
    </ligand>
</feature>